<sequence length="502" mass="56091">MAQNHQTPNQQPEPMEHQTSDNIPQSEKIRKNQVENSAEGMVWRVDDMNRLHRFLVLGSEGGTYYTGERELGKENAKVILRLFKAGRGVEVVNKILTFSLEGRTAKQDPVILALAMCARSDDLPTKQRAYEVMPQICRIPTHLFMFVLYSKKVSHPSTGWGKASRKAIQKWYIEKSPMQLAMAITKYRKHKGWSHADIARVTHLKSDNPAIQCILRYAARGFTEMSTAFPDSVQNSEELNSVLSFFKAVEEMKKLTMDDEDRVVELIERQQLVREHIPTVCLGSKKVWNALLKKMPMTAMIRNLNKMTAIGLLEGNNHEQLQSVCQKLRNEDLLSRARIHPFNVLLALKQYESGRGDKGSLKWEANPIITKALEDAFYLSFKNVEPTGKRHMLAMDVSGSMQCGGCVGSPSIQPHVASAAMAMNVEPTDKEQDVQCGGCVGSPSIQPRVAAAAMAMVTARTENDPQFVAFSQTIVPMNINSNMSLEEVLKAASSVAKTNTAE</sequence>
<protein>
    <submittedName>
        <fullName evidence="8">60 kDa SS-A Ro ribonucleo isoform X1</fullName>
    </submittedName>
</protein>
<dbReference type="OrthoDB" id="6098064at2759"/>
<dbReference type="Pfam" id="PF25045">
    <property type="entry name" value="vWA_Ro60"/>
    <property type="match status" value="1"/>
</dbReference>
<dbReference type="InterPro" id="IPR056800">
    <property type="entry name" value="vWA_Ro60"/>
</dbReference>
<name>A0A7D9HZL4_PARCT</name>
<accession>A0A7D9HZL4</accession>
<evidence type="ECO:0000256" key="5">
    <source>
        <dbReference type="ARBA" id="ARBA00022884"/>
    </source>
</evidence>
<dbReference type="Gene3D" id="3.40.50.410">
    <property type="entry name" value="von Willebrand factor, type A domain"/>
    <property type="match status" value="3"/>
</dbReference>
<keyword evidence="4" id="KW-0479">Metal-binding</keyword>
<feature type="non-terminal residue" evidence="8">
    <location>
        <position position="502"/>
    </location>
</feature>
<dbReference type="GO" id="GO:1990904">
    <property type="term" value="C:ribonucleoprotein complex"/>
    <property type="evidence" value="ECO:0007669"/>
    <property type="project" value="UniProtKB-KW"/>
</dbReference>
<organism evidence="8 9">
    <name type="scientific">Paramuricea clavata</name>
    <name type="common">Red gorgonian</name>
    <name type="synonym">Violescent sea-whip</name>
    <dbReference type="NCBI Taxonomy" id="317549"/>
    <lineage>
        <taxon>Eukaryota</taxon>
        <taxon>Metazoa</taxon>
        <taxon>Cnidaria</taxon>
        <taxon>Anthozoa</taxon>
        <taxon>Octocorallia</taxon>
        <taxon>Malacalcyonacea</taxon>
        <taxon>Plexauridae</taxon>
        <taxon>Paramuricea</taxon>
    </lineage>
</organism>
<dbReference type="InterPro" id="IPR008858">
    <property type="entry name" value="TROVE_dom"/>
</dbReference>
<dbReference type="Pfam" id="PF05731">
    <property type="entry name" value="TROVE"/>
    <property type="match status" value="1"/>
</dbReference>
<reference evidence="8" key="1">
    <citation type="submission" date="2020-04" db="EMBL/GenBank/DDBJ databases">
        <authorList>
            <person name="Alioto T."/>
            <person name="Alioto T."/>
            <person name="Gomez Garrido J."/>
        </authorList>
    </citation>
    <scope>NUCLEOTIDE SEQUENCE</scope>
    <source>
        <strain evidence="8">A484AB</strain>
    </source>
</reference>
<dbReference type="InterPro" id="IPR036465">
    <property type="entry name" value="vWFA_dom_sf"/>
</dbReference>
<evidence type="ECO:0000256" key="2">
    <source>
        <dbReference type="ARBA" id="ARBA00007814"/>
    </source>
</evidence>
<keyword evidence="5" id="KW-0694">RNA-binding</keyword>
<dbReference type="GO" id="GO:0005737">
    <property type="term" value="C:cytoplasm"/>
    <property type="evidence" value="ECO:0007669"/>
    <property type="project" value="UniProtKB-SubCell"/>
</dbReference>
<dbReference type="Proteomes" id="UP001152795">
    <property type="component" value="Unassembled WGS sequence"/>
</dbReference>
<comment type="subcellular location">
    <subcellularLocation>
        <location evidence="1">Cytoplasm</location>
    </subcellularLocation>
</comment>
<dbReference type="PANTHER" id="PTHR14202">
    <property type="entry name" value="60 KDA RIBONUCLEOPROTEIN SSA/RO"/>
    <property type="match status" value="1"/>
</dbReference>
<dbReference type="PANTHER" id="PTHR14202:SF0">
    <property type="entry name" value="RNA-BINDING PROTEIN RO60"/>
    <property type="match status" value="1"/>
</dbReference>
<keyword evidence="6" id="KW-0687">Ribonucleoprotein</keyword>
<feature type="region of interest" description="Disordered" evidence="7">
    <location>
        <begin position="1"/>
        <end position="35"/>
    </location>
</feature>
<comment type="caution">
    <text evidence="8">The sequence shown here is derived from an EMBL/GenBank/DDBJ whole genome shotgun (WGS) entry which is preliminary data.</text>
</comment>
<feature type="compositionally biased region" description="Polar residues" evidence="7">
    <location>
        <begin position="1"/>
        <end position="12"/>
    </location>
</feature>
<dbReference type="GO" id="GO:0046872">
    <property type="term" value="F:metal ion binding"/>
    <property type="evidence" value="ECO:0007669"/>
    <property type="project" value="UniProtKB-KW"/>
</dbReference>
<evidence type="ECO:0000256" key="7">
    <source>
        <dbReference type="SAM" id="MobiDB-lite"/>
    </source>
</evidence>
<dbReference type="EMBL" id="CACRXK020002402">
    <property type="protein sequence ID" value="CAB3994152.1"/>
    <property type="molecule type" value="Genomic_DNA"/>
</dbReference>
<keyword evidence="3" id="KW-0963">Cytoplasm</keyword>
<evidence type="ECO:0000313" key="8">
    <source>
        <dbReference type="EMBL" id="CAB3994152.1"/>
    </source>
</evidence>
<evidence type="ECO:0000256" key="6">
    <source>
        <dbReference type="ARBA" id="ARBA00023274"/>
    </source>
</evidence>
<keyword evidence="9" id="KW-1185">Reference proteome</keyword>
<dbReference type="PROSITE" id="PS50988">
    <property type="entry name" value="TROVE"/>
    <property type="match status" value="1"/>
</dbReference>
<evidence type="ECO:0000256" key="1">
    <source>
        <dbReference type="ARBA" id="ARBA00004496"/>
    </source>
</evidence>
<dbReference type="GO" id="GO:0003723">
    <property type="term" value="F:RNA binding"/>
    <property type="evidence" value="ECO:0007669"/>
    <property type="project" value="UniProtKB-KW"/>
</dbReference>
<evidence type="ECO:0000256" key="4">
    <source>
        <dbReference type="ARBA" id="ARBA00022723"/>
    </source>
</evidence>
<evidence type="ECO:0000313" key="9">
    <source>
        <dbReference type="Proteomes" id="UP001152795"/>
    </source>
</evidence>
<dbReference type="InterPro" id="IPR037214">
    <property type="entry name" value="TROVE_dom_sf"/>
</dbReference>
<comment type="similarity">
    <text evidence="2">Belongs to the Ro 60 kDa family.</text>
</comment>
<evidence type="ECO:0000256" key="3">
    <source>
        <dbReference type="ARBA" id="ARBA00022490"/>
    </source>
</evidence>
<proteinExistence type="inferred from homology"/>
<dbReference type="AlphaFoldDB" id="A0A7D9HZL4"/>
<dbReference type="SUPFAM" id="SSF140864">
    <property type="entry name" value="TROVE domain-like"/>
    <property type="match status" value="1"/>
</dbReference>
<gene>
    <name evidence="8" type="ORF">PACLA_8A037242</name>
</gene>
<dbReference type="InterPro" id="IPR040322">
    <property type="entry name" value="TROVE2"/>
</dbReference>